<dbReference type="eggNOG" id="COG0730">
    <property type="taxonomic scope" value="Bacteria"/>
</dbReference>
<dbReference type="PANTHER" id="PTHR30269">
    <property type="entry name" value="TRANSMEMBRANE PROTEIN YFCA"/>
    <property type="match status" value="1"/>
</dbReference>
<feature type="transmembrane region" description="Helical" evidence="8">
    <location>
        <begin position="78"/>
        <end position="98"/>
    </location>
</feature>
<keyword evidence="4 8" id="KW-1003">Cell membrane</keyword>
<evidence type="ECO:0000313" key="10">
    <source>
        <dbReference type="Proteomes" id="UP000023430"/>
    </source>
</evidence>
<comment type="similarity">
    <text evidence="2 8">Belongs to the 4-toluene sulfonate uptake permease (TSUP) (TC 2.A.102) family.</text>
</comment>
<evidence type="ECO:0000256" key="7">
    <source>
        <dbReference type="ARBA" id="ARBA00023136"/>
    </source>
</evidence>
<feature type="transmembrane region" description="Helical" evidence="8">
    <location>
        <begin position="198"/>
        <end position="217"/>
    </location>
</feature>
<comment type="caution">
    <text evidence="9">The sequence shown here is derived from an EMBL/GenBank/DDBJ whole genome shotgun (WGS) entry which is preliminary data.</text>
</comment>
<dbReference type="AlphaFoldDB" id="X7F9H9"/>
<comment type="subcellular location">
    <subcellularLocation>
        <location evidence="1 8">Cell membrane</location>
        <topology evidence="1 8">Multi-pass membrane protein</topology>
    </subcellularLocation>
</comment>
<dbReference type="InterPro" id="IPR002781">
    <property type="entry name" value="TM_pro_TauE-like"/>
</dbReference>
<reference evidence="9 10" key="1">
    <citation type="submission" date="2014-01" db="EMBL/GenBank/DDBJ databases">
        <title>Roseivivax isoporae LMG 25204 Genome Sequencing.</title>
        <authorList>
            <person name="Lai Q."/>
            <person name="Li G."/>
            <person name="Shao Z."/>
        </authorList>
    </citation>
    <scope>NUCLEOTIDE SEQUENCE [LARGE SCALE GENOMIC DNA]</scope>
    <source>
        <strain evidence="9 10">LMG 25204</strain>
    </source>
</reference>
<accession>X7F9H9</accession>
<protein>
    <recommendedName>
        <fullName evidence="8">Probable membrane transporter protein</fullName>
    </recommendedName>
</protein>
<dbReference type="InterPro" id="IPR052017">
    <property type="entry name" value="TSUP"/>
</dbReference>
<dbReference type="RefSeq" id="WP_043770652.1">
    <property type="nucleotide sequence ID" value="NZ_JAME01000015.1"/>
</dbReference>
<dbReference type="PATRIC" id="fig|1449351.3.peg.2244"/>
<feature type="transmembrane region" description="Helical" evidence="8">
    <location>
        <begin position="51"/>
        <end position="72"/>
    </location>
</feature>
<keyword evidence="10" id="KW-1185">Reference proteome</keyword>
<evidence type="ECO:0000313" key="9">
    <source>
        <dbReference type="EMBL" id="ETX28771.1"/>
    </source>
</evidence>
<evidence type="ECO:0000256" key="1">
    <source>
        <dbReference type="ARBA" id="ARBA00004651"/>
    </source>
</evidence>
<dbReference type="OrthoDB" id="9795324at2"/>
<keyword evidence="7 8" id="KW-0472">Membrane</keyword>
<dbReference type="PANTHER" id="PTHR30269:SF37">
    <property type="entry name" value="MEMBRANE TRANSPORTER PROTEIN"/>
    <property type="match status" value="1"/>
</dbReference>
<feature type="transmembrane region" description="Helical" evidence="8">
    <location>
        <begin position="105"/>
        <end position="125"/>
    </location>
</feature>
<evidence type="ECO:0000256" key="8">
    <source>
        <dbReference type="RuleBase" id="RU363041"/>
    </source>
</evidence>
<dbReference type="STRING" id="1449351.RISW2_04535"/>
<sequence length="250" mass="25726">MPEALAQTLALPGLGWIVVVTVAAGIVYGFAGFGSALIFMPAAAAVIPLQVAVAAFAVTALSSLVTVVPGAFREADRSGLWVLIPTAALGAWIGLWVLQTADLLWLRWAVVGVTALTLLALVSGWRMRTEPTRAAHAGIGLGTGFLGGAVGLLGPVMVLFQLAGRGGAARTRATTLVFLSATSTLILPLMALRGMLTVPALLTGAVLMLPYAIGSRIGAMLFQPQREGLYRGVAYVVIACAIAVGLPIRD</sequence>
<keyword evidence="6 8" id="KW-1133">Transmembrane helix</keyword>
<keyword evidence="5 8" id="KW-0812">Transmembrane</keyword>
<dbReference type="EMBL" id="JAME01000015">
    <property type="protein sequence ID" value="ETX28771.1"/>
    <property type="molecule type" value="Genomic_DNA"/>
</dbReference>
<proteinExistence type="inferred from homology"/>
<keyword evidence="3" id="KW-0813">Transport</keyword>
<feature type="transmembrane region" description="Helical" evidence="8">
    <location>
        <begin position="137"/>
        <end position="160"/>
    </location>
</feature>
<evidence type="ECO:0000256" key="3">
    <source>
        <dbReference type="ARBA" id="ARBA00022448"/>
    </source>
</evidence>
<dbReference type="Pfam" id="PF01925">
    <property type="entry name" value="TauE"/>
    <property type="match status" value="1"/>
</dbReference>
<name>X7F9H9_9RHOB</name>
<evidence type="ECO:0000256" key="5">
    <source>
        <dbReference type="ARBA" id="ARBA00022692"/>
    </source>
</evidence>
<feature type="transmembrane region" description="Helical" evidence="8">
    <location>
        <begin position="229"/>
        <end position="248"/>
    </location>
</feature>
<feature type="transmembrane region" description="Helical" evidence="8">
    <location>
        <begin position="14"/>
        <end position="39"/>
    </location>
</feature>
<dbReference type="Proteomes" id="UP000023430">
    <property type="component" value="Unassembled WGS sequence"/>
</dbReference>
<organism evidence="9 10">
    <name type="scientific">Roseivivax isoporae LMG 25204</name>
    <dbReference type="NCBI Taxonomy" id="1449351"/>
    <lineage>
        <taxon>Bacteria</taxon>
        <taxon>Pseudomonadati</taxon>
        <taxon>Pseudomonadota</taxon>
        <taxon>Alphaproteobacteria</taxon>
        <taxon>Rhodobacterales</taxon>
        <taxon>Roseobacteraceae</taxon>
        <taxon>Roseivivax</taxon>
    </lineage>
</organism>
<dbReference type="GO" id="GO:0005886">
    <property type="term" value="C:plasma membrane"/>
    <property type="evidence" value="ECO:0007669"/>
    <property type="project" value="UniProtKB-SubCell"/>
</dbReference>
<feature type="transmembrane region" description="Helical" evidence="8">
    <location>
        <begin position="172"/>
        <end position="192"/>
    </location>
</feature>
<evidence type="ECO:0000256" key="2">
    <source>
        <dbReference type="ARBA" id="ARBA00009142"/>
    </source>
</evidence>
<evidence type="ECO:0000256" key="6">
    <source>
        <dbReference type="ARBA" id="ARBA00022989"/>
    </source>
</evidence>
<evidence type="ECO:0000256" key="4">
    <source>
        <dbReference type="ARBA" id="ARBA00022475"/>
    </source>
</evidence>
<gene>
    <name evidence="9" type="ORF">RISW2_04535</name>
</gene>